<comment type="caution">
    <text evidence="2">The sequence shown here is derived from an EMBL/GenBank/DDBJ whole genome shotgun (WGS) entry which is preliminary data.</text>
</comment>
<evidence type="ECO:0000313" key="2">
    <source>
        <dbReference type="EMBL" id="MCD2194888.1"/>
    </source>
</evidence>
<dbReference type="InterPro" id="IPR029055">
    <property type="entry name" value="Ntn_hydrolases_N"/>
</dbReference>
<dbReference type="InterPro" id="IPR043137">
    <property type="entry name" value="GGT_ssub_C"/>
</dbReference>
<feature type="region of interest" description="Disordered" evidence="1">
    <location>
        <begin position="178"/>
        <end position="197"/>
    </location>
</feature>
<evidence type="ECO:0000313" key="3">
    <source>
        <dbReference type="Proteomes" id="UP001199469"/>
    </source>
</evidence>
<dbReference type="SUPFAM" id="SSF56235">
    <property type="entry name" value="N-terminal nucleophile aminohydrolases (Ntn hydrolases)"/>
    <property type="match status" value="1"/>
</dbReference>
<proteinExistence type="predicted"/>
<reference evidence="2 3" key="1">
    <citation type="submission" date="2021-11" db="EMBL/GenBank/DDBJ databases">
        <title>Draft genome sequence of Actinomycetospora sp. SF1 isolated from the rhizosphere soil.</title>
        <authorList>
            <person name="Duangmal K."/>
            <person name="Chantavorakit T."/>
        </authorList>
    </citation>
    <scope>NUCLEOTIDE SEQUENCE [LARGE SCALE GENOMIC DNA]</scope>
    <source>
        <strain evidence="2 3">TBRC 5722</strain>
    </source>
</reference>
<dbReference type="RefSeq" id="WP_230735434.1">
    <property type="nucleotide sequence ID" value="NZ_JAJNDB010000003.1"/>
</dbReference>
<dbReference type="Proteomes" id="UP001199469">
    <property type="component" value="Unassembled WGS sequence"/>
</dbReference>
<evidence type="ECO:0000256" key="1">
    <source>
        <dbReference type="SAM" id="MobiDB-lite"/>
    </source>
</evidence>
<accession>A0ABS8P9E3</accession>
<dbReference type="EMBL" id="JAJNDB010000003">
    <property type="protein sequence ID" value="MCD2194888.1"/>
    <property type="molecule type" value="Genomic_DNA"/>
</dbReference>
<gene>
    <name evidence="2" type="ORF">LQ327_16065</name>
</gene>
<name>A0ABS8P9E3_9PSEU</name>
<sequence>MLAVDAEGDVAALCHSINTAMWGTTGIVVDGIPIPDPAAFQQRALARLAPGEHLPMPLEPAFASRDGRPVLACSSIGVGLHPATGLGLHRTLALGQPLAAAIGAPLVHDHDIVVGDSVTSVIAHRDGPADPERVVDDRFSPACLAAARDAGHAVMPRSAGDPTLPRGFWGAVSTDPDDGGHIGARTPFGQGPVRAVR</sequence>
<organism evidence="2 3">
    <name type="scientific">Actinomycetospora endophytica</name>
    <dbReference type="NCBI Taxonomy" id="2291215"/>
    <lineage>
        <taxon>Bacteria</taxon>
        <taxon>Bacillati</taxon>
        <taxon>Actinomycetota</taxon>
        <taxon>Actinomycetes</taxon>
        <taxon>Pseudonocardiales</taxon>
        <taxon>Pseudonocardiaceae</taxon>
        <taxon>Actinomycetospora</taxon>
    </lineage>
</organism>
<protein>
    <submittedName>
        <fullName evidence="2">Uncharacterized protein</fullName>
    </submittedName>
</protein>
<dbReference type="Gene3D" id="3.60.20.40">
    <property type="match status" value="1"/>
</dbReference>
<keyword evidence="3" id="KW-1185">Reference proteome</keyword>